<reference evidence="1" key="1">
    <citation type="submission" date="2020-03" db="EMBL/GenBank/DDBJ databases">
        <title>Hybrid Assembly of Korean Phytophthora infestans isolates.</title>
        <authorList>
            <person name="Prokchorchik M."/>
            <person name="Lee Y."/>
            <person name="Seo J."/>
            <person name="Cho J.-H."/>
            <person name="Park Y.-E."/>
            <person name="Jang D.-C."/>
            <person name="Im J.-S."/>
            <person name="Choi J.-G."/>
            <person name="Park H.-J."/>
            <person name="Lee G.-B."/>
            <person name="Lee Y.-G."/>
            <person name="Hong S.-Y."/>
            <person name="Cho K."/>
            <person name="Sohn K.H."/>
        </authorList>
    </citation>
    <scope>NUCLEOTIDE SEQUENCE</scope>
    <source>
        <strain evidence="1">KR_2_A2</strain>
    </source>
</reference>
<organism evidence="1 2">
    <name type="scientific">Phytophthora infestans</name>
    <name type="common">Potato late blight agent</name>
    <name type="synonym">Botrytis infestans</name>
    <dbReference type="NCBI Taxonomy" id="4787"/>
    <lineage>
        <taxon>Eukaryota</taxon>
        <taxon>Sar</taxon>
        <taxon>Stramenopiles</taxon>
        <taxon>Oomycota</taxon>
        <taxon>Peronosporomycetes</taxon>
        <taxon>Peronosporales</taxon>
        <taxon>Peronosporaceae</taxon>
        <taxon>Phytophthora</taxon>
    </lineage>
</organism>
<proteinExistence type="predicted"/>
<comment type="caution">
    <text evidence="1">The sequence shown here is derived from an EMBL/GenBank/DDBJ whole genome shotgun (WGS) entry which is preliminary data.</text>
</comment>
<dbReference type="AlphaFoldDB" id="A0A8S9TQZ2"/>
<name>A0A8S9TQZ2_PHYIN</name>
<evidence type="ECO:0000313" key="1">
    <source>
        <dbReference type="EMBL" id="KAF4129159.1"/>
    </source>
</evidence>
<gene>
    <name evidence="1" type="ORF">GN958_ATG21655</name>
</gene>
<accession>A0A8S9TQZ2</accession>
<protein>
    <submittedName>
        <fullName evidence="1">Uncharacterized protein</fullName>
    </submittedName>
</protein>
<dbReference type="EMBL" id="JAACNO010002986">
    <property type="protein sequence ID" value="KAF4129159.1"/>
    <property type="molecule type" value="Genomic_DNA"/>
</dbReference>
<evidence type="ECO:0000313" key="2">
    <source>
        <dbReference type="Proteomes" id="UP000704712"/>
    </source>
</evidence>
<sequence>MKTFARRAAKDKFDTHARSTDSSVAVRVRSIKSLSAILLKVPHDEEAQSLWSLGVFPLCVDPETSVQSCALEAAGRAVFDRGLTWFESRRNKAPHEAPDCIWRQVANLDGVVAGCLQKALRVLMKSDKIDVETIIKTCVFVIK</sequence>
<dbReference type="Proteomes" id="UP000704712">
    <property type="component" value="Unassembled WGS sequence"/>
</dbReference>